<keyword evidence="3" id="KW-1185">Reference proteome</keyword>
<dbReference type="RefSeq" id="WP_104008819.1">
    <property type="nucleotide sequence ID" value="NZ_FNVD01000014.1"/>
</dbReference>
<dbReference type="PANTHER" id="PTHR36443:SF1">
    <property type="entry name" value="BSR5223 PROTEIN"/>
    <property type="match status" value="1"/>
</dbReference>
<keyword evidence="1" id="KW-0472">Membrane</keyword>
<dbReference type="OrthoDB" id="9811610at2"/>
<name>A0A1H5Y2I2_9RHOB</name>
<reference evidence="2 3" key="1">
    <citation type="submission" date="2016-10" db="EMBL/GenBank/DDBJ databases">
        <authorList>
            <person name="de Groot N.N."/>
        </authorList>
    </citation>
    <scope>NUCLEOTIDE SEQUENCE [LARGE SCALE GENOMIC DNA]</scope>
    <source>
        <strain evidence="2 3">DSM 23413</strain>
    </source>
</reference>
<dbReference type="InterPro" id="IPR021320">
    <property type="entry name" value="DUF2905"/>
</dbReference>
<dbReference type="PANTHER" id="PTHR36443">
    <property type="entry name" value="BSR5223 PROTEIN"/>
    <property type="match status" value="1"/>
</dbReference>
<evidence type="ECO:0000313" key="3">
    <source>
        <dbReference type="Proteomes" id="UP000236742"/>
    </source>
</evidence>
<keyword evidence="1" id="KW-0812">Transmembrane</keyword>
<organism evidence="2 3">
    <name type="scientific">Jhaorihella thermophila</name>
    <dbReference type="NCBI Taxonomy" id="488547"/>
    <lineage>
        <taxon>Bacteria</taxon>
        <taxon>Pseudomonadati</taxon>
        <taxon>Pseudomonadota</taxon>
        <taxon>Alphaproteobacteria</taxon>
        <taxon>Rhodobacterales</taxon>
        <taxon>Paracoccaceae</taxon>
        <taxon>Jhaorihella</taxon>
    </lineage>
</organism>
<sequence>MARFLIVLGVILILAGILWPLAAKLGLGRLPGDIVIERENTRIFIPVTSAILVSVVLSVVLNLILWLTGGGRP</sequence>
<evidence type="ECO:0000313" key="2">
    <source>
        <dbReference type="EMBL" id="SEG18108.1"/>
    </source>
</evidence>
<feature type="transmembrane region" description="Helical" evidence="1">
    <location>
        <begin position="44"/>
        <end position="67"/>
    </location>
</feature>
<proteinExistence type="predicted"/>
<dbReference type="Proteomes" id="UP000236742">
    <property type="component" value="Unassembled WGS sequence"/>
</dbReference>
<protein>
    <recommendedName>
        <fullName evidence="4">DUF2905 domain-containing protein</fullName>
    </recommendedName>
</protein>
<dbReference type="AlphaFoldDB" id="A0A1H5Y2I2"/>
<evidence type="ECO:0000256" key="1">
    <source>
        <dbReference type="SAM" id="Phobius"/>
    </source>
</evidence>
<accession>A0A1H5Y2I2</accession>
<dbReference type="EMBL" id="FNVD01000014">
    <property type="protein sequence ID" value="SEG18108.1"/>
    <property type="molecule type" value="Genomic_DNA"/>
</dbReference>
<gene>
    <name evidence="2" type="ORF">SAMN05421751_11424</name>
</gene>
<evidence type="ECO:0008006" key="4">
    <source>
        <dbReference type="Google" id="ProtNLM"/>
    </source>
</evidence>
<dbReference type="Pfam" id="PF11146">
    <property type="entry name" value="DUF2905"/>
    <property type="match status" value="1"/>
</dbReference>
<keyword evidence="1" id="KW-1133">Transmembrane helix</keyword>